<dbReference type="GeneID" id="63974831"/>
<accession>G9YQ40</accession>
<dbReference type="PATRIC" id="fig|411475.3.peg.1412"/>
<sequence>MKTALITGSTRGIGRATGLALLQRGCAVAFHYRQDHQAAEQLYAELDRAGYSGRFQLLCADLSAPEGYHELVSGLRPPFEALDYLIHNAAQTARGRLEDLTPDVWAAVLHTNLTAPLFLTQRCAHRMKQGGAILFLGAVMGQYPHALSIPYGVSKAGIHYLTRSLVKEFAEKHVRVNCVCPGFVETDWQKKKPENIRRSIESKIALHRFAAPEEVAELCCSVLENPYMNGSVVNIDGGYCYQ</sequence>
<evidence type="ECO:0000313" key="4">
    <source>
        <dbReference type="Proteomes" id="UP000004459"/>
    </source>
</evidence>
<reference evidence="3 4" key="1">
    <citation type="submission" date="2011-08" db="EMBL/GenBank/DDBJ databases">
        <authorList>
            <person name="Weinstock G."/>
            <person name="Sodergren E."/>
            <person name="Clifton S."/>
            <person name="Fulton L."/>
            <person name="Fulton B."/>
            <person name="Courtney L."/>
            <person name="Fronick C."/>
            <person name="Harrison M."/>
            <person name="Strong C."/>
            <person name="Farmer C."/>
            <person name="Delahaunty K."/>
            <person name="Markovic C."/>
            <person name="Hall O."/>
            <person name="Minx P."/>
            <person name="Tomlinson C."/>
            <person name="Mitreva M."/>
            <person name="Hou S."/>
            <person name="Chen J."/>
            <person name="Wollam A."/>
            <person name="Pepin K.H."/>
            <person name="Johnson M."/>
            <person name="Bhonagiri V."/>
            <person name="Zhang X."/>
            <person name="Suruliraj S."/>
            <person name="Warren W."/>
            <person name="Chinwalla A."/>
            <person name="Mardis E.R."/>
            <person name="Wilson R.K."/>
        </authorList>
    </citation>
    <scope>NUCLEOTIDE SEQUENCE [LARGE SCALE GENOMIC DNA]</scope>
    <source>
        <strain evidence="3 4">ATCC 29863</strain>
    </source>
</reference>
<dbReference type="SUPFAM" id="SSF51735">
    <property type="entry name" value="NAD(P)-binding Rossmann-fold domains"/>
    <property type="match status" value="1"/>
</dbReference>
<comment type="similarity">
    <text evidence="1">Belongs to the short-chain dehydrogenases/reductases (SDR) family.</text>
</comment>
<comment type="caution">
    <text evidence="3">The sequence shown here is derived from an EMBL/GenBank/DDBJ whole genome shotgun (WGS) entry which is preliminary data.</text>
</comment>
<dbReference type="Gene3D" id="3.40.50.720">
    <property type="entry name" value="NAD(P)-binding Rossmann-like Domain"/>
    <property type="match status" value="1"/>
</dbReference>
<organism evidence="3 4">
    <name type="scientific">Flavonifractor plautii ATCC 29863</name>
    <dbReference type="NCBI Taxonomy" id="411475"/>
    <lineage>
        <taxon>Bacteria</taxon>
        <taxon>Bacillati</taxon>
        <taxon>Bacillota</taxon>
        <taxon>Clostridia</taxon>
        <taxon>Eubacteriales</taxon>
        <taxon>Oscillospiraceae</taxon>
        <taxon>Flavonifractor</taxon>
    </lineage>
</organism>
<dbReference type="Pfam" id="PF13561">
    <property type="entry name" value="adh_short_C2"/>
    <property type="match status" value="1"/>
</dbReference>
<name>G9YQ40_FLAPL</name>
<evidence type="ECO:0000256" key="1">
    <source>
        <dbReference type="ARBA" id="ARBA00006484"/>
    </source>
</evidence>
<dbReference type="CDD" id="cd05233">
    <property type="entry name" value="SDR_c"/>
    <property type="match status" value="1"/>
</dbReference>
<keyword evidence="2" id="KW-0560">Oxidoreductase</keyword>
<dbReference type="HOGENOM" id="CLU_010194_1_3_9"/>
<protein>
    <submittedName>
        <fullName evidence="3">Oxidoreductase, short chain dehydrogenase/reductase family protein</fullName>
    </submittedName>
</protein>
<evidence type="ECO:0000256" key="2">
    <source>
        <dbReference type="ARBA" id="ARBA00023002"/>
    </source>
</evidence>
<dbReference type="EMBL" id="AGCK01000122">
    <property type="protein sequence ID" value="EHM52091.1"/>
    <property type="molecule type" value="Genomic_DNA"/>
</dbReference>
<dbReference type="Proteomes" id="UP000004459">
    <property type="component" value="Unassembled WGS sequence"/>
</dbReference>
<evidence type="ECO:0000313" key="3">
    <source>
        <dbReference type="EMBL" id="EHM52091.1"/>
    </source>
</evidence>
<dbReference type="GO" id="GO:0016491">
    <property type="term" value="F:oxidoreductase activity"/>
    <property type="evidence" value="ECO:0007669"/>
    <property type="project" value="UniProtKB-KW"/>
</dbReference>
<dbReference type="PRINTS" id="PR00080">
    <property type="entry name" value="SDRFAMILY"/>
</dbReference>
<dbReference type="PRINTS" id="PR00081">
    <property type="entry name" value="GDHRDH"/>
</dbReference>
<dbReference type="PANTHER" id="PTHR43639:SF1">
    <property type="entry name" value="SHORT-CHAIN DEHYDROGENASE_REDUCTASE FAMILY PROTEIN"/>
    <property type="match status" value="1"/>
</dbReference>
<dbReference type="InterPro" id="IPR036291">
    <property type="entry name" value="NAD(P)-bd_dom_sf"/>
</dbReference>
<dbReference type="InterPro" id="IPR002347">
    <property type="entry name" value="SDR_fam"/>
</dbReference>
<dbReference type="RefSeq" id="WP_007490194.1">
    <property type="nucleotide sequence ID" value="NZ_JH417721.1"/>
</dbReference>
<proteinExistence type="inferred from homology"/>
<dbReference type="AlphaFoldDB" id="G9YQ40"/>
<gene>
    <name evidence="3" type="ORF">HMPREF0372_01633</name>
</gene>
<dbReference type="PANTHER" id="PTHR43639">
    <property type="entry name" value="OXIDOREDUCTASE, SHORT-CHAIN DEHYDROGENASE/REDUCTASE FAMILY (AFU_ORTHOLOGUE AFUA_5G02870)"/>
    <property type="match status" value="1"/>
</dbReference>